<comment type="subcellular location">
    <subcellularLocation>
        <location evidence="1">Cell membrane</location>
        <topology evidence="1">Multi-pass membrane protein</topology>
    </subcellularLocation>
</comment>
<name>A0A2V1HUA9_9MICO</name>
<evidence type="ECO:0000256" key="4">
    <source>
        <dbReference type="ARBA" id="ARBA00022989"/>
    </source>
</evidence>
<dbReference type="EMBL" id="QEOP01000001">
    <property type="protein sequence ID" value="PVZ96206.1"/>
    <property type="molecule type" value="Genomic_DNA"/>
</dbReference>
<keyword evidence="2" id="KW-1003">Cell membrane</keyword>
<dbReference type="PANTHER" id="PTHR47089">
    <property type="entry name" value="ABC TRANSPORTER, PERMEASE PROTEIN"/>
    <property type="match status" value="1"/>
</dbReference>
<protein>
    <recommendedName>
        <fullName evidence="10">ABC transporter permease</fullName>
    </recommendedName>
</protein>
<dbReference type="AlphaFoldDB" id="A0A2V1HUA9"/>
<evidence type="ECO:0000256" key="1">
    <source>
        <dbReference type="ARBA" id="ARBA00004651"/>
    </source>
</evidence>
<sequence length="368" mass="38084">MTTTPPPTENREAAPVTASGVRPRGGWLTAARRVVPLGLSQSVIAVVLGIAVCFVIMLAVASNPLEAFGSFVFGTFRNPYSIGSMIAIATVLVLTALAAAVGFRAGAFNIGAEGQLVLGGLAAAVVAGNAGIDGFVGQALALIAATVTGALWIAVPAVLRVRFRTNEILTTLMFNYIAADFALFLVNSYFRDPDSGAVETPPLDDSLWLARLLPPPSPANVGAILVVVIAVGLWIYFDRTRSGMRMEAAGLQPAFAEYLGVRSGRYLFLSLAVSGGLAGLAGGVAVLGITHAYISGFSPQYGFLGITVALIGRLRPLGILVAAVLYASLMTGATAMQATSNVPFSLVFVLQGVLILLITSQRLGRSSS</sequence>
<feature type="transmembrane region" description="Helical" evidence="7">
    <location>
        <begin position="138"/>
        <end position="159"/>
    </location>
</feature>
<feature type="transmembrane region" description="Helical" evidence="7">
    <location>
        <begin position="219"/>
        <end position="237"/>
    </location>
</feature>
<evidence type="ECO:0000256" key="2">
    <source>
        <dbReference type="ARBA" id="ARBA00022475"/>
    </source>
</evidence>
<dbReference type="CDD" id="cd06580">
    <property type="entry name" value="TM_PBP1_transp_TpRbsC_like"/>
    <property type="match status" value="1"/>
</dbReference>
<gene>
    <name evidence="8" type="ORF">DDQ50_07225</name>
</gene>
<feature type="transmembrane region" description="Helical" evidence="7">
    <location>
        <begin position="115"/>
        <end position="132"/>
    </location>
</feature>
<feature type="region of interest" description="Disordered" evidence="6">
    <location>
        <begin position="1"/>
        <end position="20"/>
    </location>
</feature>
<evidence type="ECO:0000256" key="5">
    <source>
        <dbReference type="ARBA" id="ARBA00023136"/>
    </source>
</evidence>
<keyword evidence="3 7" id="KW-0812">Transmembrane</keyword>
<dbReference type="OrthoDB" id="45037at2"/>
<accession>A0A2V1HUA9</accession>
<dbReference type="RefSeq" id="WP_116755940.1">
    <property type="nucleotide sequence ID" value="NZ_JBHUEX010000001.1"/>
</dbReference>
<evidence type="ECO:0000256" key="7">
    <source>
        <dbReference type="SAM" id="Phobius"/>
    </source>
</evidence>
<reference evidence="8 9" key="1">
    <citation type="submission" date="2018-05" db="EMBL/GenBank/DDBJ databases">
        <title>Amnibacterium sp. M8JJ-5, whole genome shotgun sequence.</title>
        <authorList>
            <person name="Tuo L."/>
        </authorList>
    </citation>
    <scope>NUCLEOTIDE SEQUENCE [LARGE SCALE GENOMIC DNA]</scope>
    <source>
        <strain evidence="8 9">M8JJ-5</strain>
    </source>
</reference>
<dbReference type="PANTHER" id="PTHR47089:SF1">
    <property type="entry name" value="GUANOSINE ABC TRANSPORTER PERMEASE PROTEIN NUPP"/>
    <property type="match status" value="1"/>
</dbReference>
<dbReference type="GO" id="GO:0005886">
    <property type="term" value="C:plasma membrane"/>
    <property type="evidence" value="ECO:0007669"/>
    <property type="project" value="UniProtKB-SubCell"/>
</dbReference>
<feature type="transmembrane region" description="Helical" evidence="7">
    <location>
        <begin position="171"/>
        <end position="190"/>
    </location>
</feature>
<proteinExistence type="predicted"/>
<keyword evidence="9" id="KW-1185">Reference proteome</keyword>
<evidence type="ECO:0000256" key="3">
    <source>
        <dbReference type="ARBA" id="ARBA00022692"/>
    </source>
</evidence>
<comment type="caution">
    <text evidence="8">The sequence shown here is derived from an EMBL/GenBank/DDBJ whole genome shotgun (WGS) entry which is preliminary data.</text>
</comment>
<dbReference type="Proteomes" id="UP000244893">
    <property type="component" value="Unassembled WGS sequence"/>
</dbReference>
<keyword evidence="5 7" id="KW-0472">Membrane</keyword>
<evidence type="ECO:0000256" key="6">
    <source>
        <dbReference type="SAM" id="MobiDB-lite"/>
    </source>
</evidence>
<feature type="transmembrane region" description="Helical" evidence="7">
    <location>
        <begin position="82"/>
        <end position="103"/>
    </location>
</feature>
<feature type="transmembrane region" description="Helical" evidence="7">
    <location>
        <begin position="342"/>
        <end position="359"/>
    </location>
</feature>
<feature type="transmembrane region" description="Helical" evidence="7">
    <location>
        <begin position="266"/>
        <end position="286"/>
    </location>
</feature>
<keyword evidence="4 7" id="KW-1133">Transmembrane helix</keyword>
<dbReference type="Pfam" id="PF02653">
    <property type="entry name" value="BPD_transp_2"/>
    <property type="match status" value="1"/>
</dbReference>
<evidence type="ECO:0000313" key="8">
    <source>
        <dbReference type="EMBL" id="PVZ96206.1"/>
    </source>
</evidence>
<organism evidence="8 9">
    <name type="scientific">Amnibacterium flavum</name>
    <dbReference type="NCBI Taxonomy" id="2173173"/>
    <lineage>
        <taxon>Bacteria</taxon>
        <taxon>Bacillati</taxon>
        <taxon>Actinomycetota</taxon>
        <taxon>Actinomycetes</taxon>
        <taxon>Micrococcales</taxon>
        <taxon>Microbacteriaceae</taxon>
        <taxon>Amnibacterium</taxon>
    </lineage>
</organism>
<dbReference type="InterPro" id="IPR001851">
    <property type="entry name" value="ABC_transp_permease"/>
</dbReference>
<feature type="transmembrane region" description="Helical" evidence="7">
    <location>
        <begin position="42"/>
        <end position="62"/>
    </location>
</feature>
<evidence type="ECO:0000313" key="9">
    <source>
        <dbReference type="Proteomes" id="UP000244893"/>
    </source>
</evidence>
<evidence type="ECO:0008006" key="10">
    <source>
        <dbReference type="Google" id="ProtNLM"/>
    </source>
</evidence>
<dbReference type="GO" id="GO:0022857">
    <property type="term" value="F:transmembrane transporter activity"/>
    <property type="evidence" value="ECO:0007669"/>
    <property type="project" value="InterPro"/>
</dbReference>